<feature type="compositionally biased region" description="Acidic residues" evidence="3">
    <location>
        <begin position="388"/>
        <end position="398"/>
    </location>
</feature>
<feature type="region of interest" description="Disordered" evidence="3">
    <location>
        <begin position="386"/>
        <end position="414"/>
    </location>
</feature>
<comment type="caution">
    <text evidence="6">The sequence shown here is derived from an EMBL/GenBank/DDBJ whole genome shotgun (WGS) entry which is preliminary data.</text>
</comment>
<reference evidence="6" key="1">
    <citation type="submission" date="2022-12" db="EMBL/GenBank/DDBJ databases">
        <title>Genome assemblies of Blomia tropicalis.</title>
        <authorList>
            <person name="Cui Y."/>
        </authorList>
    </citation>
    <scope>NUCLEOTIDE SEQUENCE</scope>
    <source>
        <tissue evidence="6">Adult mites</tissue>
    </source>
</reference>
<feature type="domain" description="GOLD" evidence="4">
    <location>
        <begin position="317"/>
        <end position="479"/>
    </location>
</feature>
<evidence type="ECO:0000259" key="4">
    <source>
        <dbReference type="PROSITE" id="PS50866"/>
    </source>
</evidence>
<evidence type="ECO:0000256" key="3">
    <source>
        <dbReference type="SAM" id="MobiDB-lite"/>
    </source>
</evidence>
<dbReference type="OMA" id="SYSIWRS"/>
<dbReference type="PROSITE" id="PS51228">
    <property type="entry name" value="ACB_2"/>
    <property type="match status" value="1"/>
</dbReference>
<dbReference type="AlphaFoldDB" id="A0A9Q0RMC8"/>
<evidence type="ECO:0000313" key="7">
    <source>
        <dbReference type="Proteomes" id="UP001142055"/>
    </source>
</evidence>
<sequence>MGEQTGDQHDNHTNHKVTTSPIELLKNIDWPFDTPELYKIAFNFFKENESKAFHPSYDQRVAFIAYTLQEKYGKFNADKARPLGALDFVGHDRRNAWIALESMSKSDAQLEFIKLLDTLCPLFRPYVIAVKCDLDEKERKRKELEELERQKQIELEEQDKRKAEEEKMRIELEKKQKYEEQKRIIQDILNRQTIHQFGSYAKQQYPDNPELQQQLITQLQEQHFQQYIQQMMEQSSELFDGNVQSLTKNLVGDESNTVNELETRNDSISREETITQENTFDEEEDDSEEEEEEEEEETMNPANRSVSNASMWTRKDIDTFKDTIRTEGGDGILKVGHGEIATIRVPTHENGNCIFWEFATDSYDIGFGLLFEWNSTPGNQLSIHISESEDEDDEEGESDQCPNDVEKGTTNSTMEMMPSSKLNNVQSSISVIIPIYRRDSHEEVFAGSHSYPGKGVYLFKFDNSYSLWRSKTLYYRVYYTKET</sequence>
<evidence type="ECO:0000256" key="2">
    <source>
        <dbReference type="SAM" id="Coils"/>
    </source>
</evidence>
<evidence type="ECO:0000259" key="5">
    <source>
        <dbReference type="PROSITE" id="PS51228"/>
    </source>
</evidence>
<dbReference type="SUPFAM" id="SSF47027">
    <property type="entry name" value="Acyl-CoA binding protein"/>
    <property type="match status" value="1"/>
</dbReference>
<dbReference type="GO" id="GO:0000062">
    <property type="term" value="F:fatty-acyl-CoA binding"/>
    <property type="evidence" value="ECO:0007669"/>
    <property type="project" value="InterPro"/>
</dbReference>
<dbReference type="InterPro" id="IPR035984">
    <property type="entry name" value="Acyl-CoA-binding_sf"/>
</dbReference>
<dbReference type="Gene3D" id="1.20.80.10">
    <property type="match status" value="1"/>
</dbReference>
<dbReference type="Pfam" id="PF13897">
    <property type="entry name" value="GOLD_2"/>
    <property type="match status" value="1"/>
</dbReference>
<keyword evidence="2" id="KW-0175">Coiled coil</keyword>
<gene>
    <name evidence="6" type="ORF">RDWZM_009508</name>
</gene>
<evidence type="ECO:0008006" key="8">
    <source>
        <dbReference type="Google" id="ProtNLM"/>
    </source>
</evidence>
<organism evidence="6 7">
    <name type="scientific">Blomia tropicalis</name>
    <name type="common">Mite</name>
    <dbReference type="NCBI Taxonomy" id="40697"/>
    <lineage>
        <taxon>Eukaryota</taxon>
        <taxon>Metazoa</taxon>
        <taxon>Ecdysozoa</taxon>
        <taxon>Arthropoda</taxon>
        <taxon>Chelicerata</taxon>
        <taxon>Arachnida</taxon>
        <taxon>Acari</taxon>
        <taxon>Acariformes</taxon>
        <taxon>Sarcoptiformes</taxon>
        <taxon>Astigmata</taxon>
        <taxon>Glycyphagoidea</taxon>
        <taxon>Echimyopodidae</taxon>
        <taxon>Blomia</taxon>
    </lineage>
</organism>
<dbReference type="InterPro" id="IPR036598">
    <property type="entry name" value="GOLD_dom_sf"/>
</dbReference>
<dbReference type="Gene3D" id="2.60.120.680">
    <property type="entry name" value="GOLD domain"/>
    <property type="match status" value="1"/>
</dbReference>
<dbReference type="EMBL" id="JAPWDV010000003">
    <property type="protein sequence ID" value="KAJ6218351.1"/>
    <property type="molecule type" value="Genomic_DNA"/>
</dbReference>
<feature type="compositionally biased region" description="Polar residues" evidence="3">
    <location>
        <begin position="300"/>
        <end position="310"/>
    </location>
</feature>
<protein>
    <recommendedName>
        <fullName evidence="8">Golgi resident protein GCP60</fullName>
    </recommendedName>
</protein>
<evidence type="ECO:0000256" key="1">
    <source>
        <dbReference type="ARBA" id="ARBA00022990"/>
    </source>
</evidence>
<dbReference type="InterPro" id="IPR009038">
    <property type="entry name" value="GOLD_dom"/>
</dbReference>
<accession>A0A9Q0RMC8</accession>
<evidence type="ECO:0000313" key="6">
    <source>
        <dbReference type="EMBL" id="KAJ6218351.1"/>
    </source>
</evidence>
<dbReference type="InterPro" id="IPR014352">
    <property type="entry name" value="FERM/acyl-CoA-bd_prot_sf"/>
</dbReference>
<feature type="compositionally biased region" description="Acidic residues" evidence="3">
    <location>
        <begin position="279"/>
        <end position="298"/>
    </location>
</feature>
<keyword evidence="7" id="KW-1185">Reference proteome</keyword>
<dbReference type="InterPro" id="IPR052269">
    <property type="entry name" value="Golgi-PI4KB_interaction"/>
</dbReference>
<keyword evidence="1" id="KW-0007">Acetylation</keyword>
<proteinExistence type="predicted"/>
<dbReference type="SUPFAM" id="SSF101576">
    <property type="entry name" value="Supernatant protein factor (SPF), C-terminal domain"/>
    <property type="match status" value="1"/>
</dbReference>
<feature type="compositionally biased region" description="Basic and acidic residues" evidence="3">
    <location>
        <begin position="261"/>
        <end position="273"/>
    </location>
</feature>
<dbReference type="Proteomes" id="UP001142055">
    <property type="component" value="Chromosome 3"/>
</dbReference>
<name>A0A9Q0RMC8_BLOTA</name>
<dbReference type="PANTHER" id="PTHR22973:SF12">
    <property type="entry name" value="LD35087P"/>
    <property type="match status" value="1"/>
</dbReference>
<feature type="region of interest" description="Disordered" evidence="3">
    <location>
        <begin position="254"/>
        <end position="310"/>
    </location>
</feature>
<dbReference type="Pfam" id="PF00887">
    <property type="entry name" value="ACBP"/>
    <property type="match status" value="1"/>
</dbReference>
<dbReference type="PROSITE" id="PS50866">
    <property type="entry name" value="GOLD"/>
    <property type="match status" value="1"/>
</dbReference>
<dbReference type="GO" id="GO:0000139">
    <property type="term" value="C:Golgi membrane"/>
    <property type="evidence" value="ECO:0007669"/>
    <property type="project" value="TreeGrafter"/>
</dbReference>
<feature type="domain" description="ACB" evidence="5">
    <location>
        <begin position="34"/>
        <end position="125"/>
    </location>
</feature>
<dbReference type="PANTHER" id="PTHR22973">
    <property type="entry name" value="LD35087P"/>
    <property type="match status" value="1"/>
</dbReference>
<feature type="coiled-coil region" evidence="2">
    <location>
        <begin position="127"/>
        <end position="181"/>
    </location>
</feature>
<dbReference type="InterPro" id="IPR000582">
    <property type="entry name" value="Acyl-CoA-binding_protein"/>
</dbReference>